<dbReference type="FunFam" id="2.130.10.10:FF:000298">
    <property type="entry name" value="Intraflagellar transport 80 homolog (Chlamydomonas)"/>
    <property type="match status" value="1"/>
</dbReference>
<dbReference type="Gene3D" id="1.25.40.470">
    <property type="match status" value="1"/>
</dbReference>
<dbReference type="SMART" id="SM00320">
    <property type="entry name" value="WD40"/>
    <property type="match status" value="6"/>
</dbReference>
<evidence type="ECO:0000256" key="4">
    <source>
        <dbReference type="PROSITE-ProRule" id="PRU00221"/>
    </source>
</evidence>
<proteinExistence type="predicted"/>
<dbReference type="InterPro" id="IPR015943">
    <property type="entry name" value="WD40/YVTN_repeat-like_dom_sf"/>
</dbReference>
<dbReference type="SUPFAM" id="SSF50978">
    <property type="entry name" value="WD40 repeat-like"/>
    <property type="match status" value="2"/>
</dbReference>
<dbReference type="FunFam" id="1.25.40.470:FF:000007">
    <property type="entry name" value="Intraflagellar transport 80 homolog (Chlamydomonas)"/>
    <property type="match status" value="1"/>
</dbReference>
<dbReference type="InterPro" id="IPR056157">
    <property type="entry name" value="TPR_IFT80_172_dom"/>
</dbReference>
<protein>
    <submittedName>
        <fullName evidence="8">Uncharacterized protein</fullName>
    </submittedName>
</protein>
<dbReference type="PANTHER" id="PTHR24098">
    <property type="entry name" value="OUTER SEGMENT 5"/>
    <property type="match status" value="1"/>
</dbReference>
<feature type="repeat" description="WD" evidence="4">
    <location>
        <begin position="104"/>
        <end position="136"/>
    </location>
</feature>
<dbReference type="VEuPathDB" id="VectorBase:BGLAX_031951"/>
<dbReference type="PANTHER" id="PTHR24098:SF0">
    <property type="entry name" value="OUTER SEGMENT 5"/>
    <property type="match status" value="1"/>
</dbReference>
<dbReference type="Gene3D" id="2.130.10.10">
    <property type="entry name" value="YVTN repeat-like/Quinoprotein amine dehydrogenase"/>
    <property type="match status" value="2"/>
</dbReference>
<feature type="domain" description="IFT80 second beta-propeller" evidence="6">
    <location>
        <begin position="304"/>
        <end position="590"/>
    </location>
</feature>
<evidence type="ECO:0000259" key="7">
    <source>
        <dbReference type="Pfam" id="PF23387"/>
    </source>
</evidence>
<dbReference type="OrthoDB" id="408728at2759"/>
<keyword evidence="2" id="KW-0969">Cilium</keyword>
<dbReference type="AlphaFoldDB" id="A0A2C9JF99"/>
<dbReference type="PROSITE" id="PS50294">
    <property type="entry name" value="WD_REPEATS_REGION"/>
    <property type="match status" value="2"/>
</dbReference>
<evidence type="ECO:0000256" key="2">
    <source>
        <dbReference type="ARBA" id="ARBA00023069"/>
    </source>
</evidence>
<feature type="repeat" description="WD" evidence="4">
    <location>
        <begin position="186"/>
        <end position="218"/>
    </location>
</feature>
<dbReference type="KEGG" id="bgt:106055812"/>
<sequence length="780" mass="87694">MRLKTSLQKEPKHSELVSCVGWTTPDEVYSCADDHLILKWNLTNNETSTLLELPKECYPTSMHWFPKSAQAAGAKKTGSDVFALTSTDGKFILISRTGRVEKSVEAHKGAVLCGRWSYDGTALVTGGEDGQIKIWSRSGMLRSTLTQNSIPVYSVAWGPDSDQILFTNGRQLVIKPLQANAKPQLWKAHEGIILCVDWNAVNNLILSGAEDKRYKVWDTYGRQLYCSSSHEYPITSVSWTPDGEMFAIGSFNTLRLCDRSGWSYALEKPNTGSIFNIAWSSDGTQIAGACGNGQVIFANVIEIRLEWKNFEATLTASKQINVRNVMNDATEKLDFRDRVIKLSLGHGHLVVATSSQCYIYNTKNWNTPMIFDLKEGSVTLIKQAEKHFLLVDGSGVYVYSYDGRLVCSPRFQGMKAEIFNHQTIALCNDTVAIRDKTDEKVIYVFDAQTGKAMADGKPISHKVEVMDIGLDQCGVTSERRISLVDKNRDLFITSVRVFGAERKIIKLATMIQAHVWNDESNMLAAMTDGKILVWYYPNAIYVDKDLLPKTLYEKDSSPFGKAPQLVGFLGSHLILRRSEGSLISTSITPYPSVLHSYVMNNKWDDAVRLCRFVKEDNLWACLAAMATYAKDLNTAEIAYASIHEADKVQFIINIKDIPVKEARNAEMALLCGNHQDAEAILLQAGLIFRAIMLNVQLYNWDRALELAVKNKTHVDTVLGYRQKFLARFDKSETNKRFLQYKEGIEIDWDKINTKIEMEYQKEREKPTTGTAVARSATTRS</sequence>
<evidence type="ECO:0000259" key="6">
    <source>
        <dbReference type="Pfam" id="PF23335"/>
    </source>
</evidence>
<dbReference type="VEuPathDB" id="VectorBase:BGLB001721"/>
<dbReference type="InterPro" id="IPR036322">
    <property type="entry name" value="WD40_repeat_dom_sf"/>
</dbReference>
<dbReference type="FunFam" id="2.130.10.10:FF:001115">
    <property type="entry name" value="Intraflagellar transport 80 homolog (Chlamydomonas)"/>
    <property type="match status" value="1"/>
</dbReference>
<dbReference type="InterPro" id="IPR056456">
    <property type="entry name" value="Beta-prop_IFT80_2nd"/>
</dbReference>
<keyword evidence="3" id="KW-0966">Cell projection</keyword>
<evidence type="ECO:0000313" key="8">
    <source>
        <dbReference type="EnsemblMetazoa" id="BGLB001721-PB"/>
    </source>
</evidence>
<evidence type="ECO:0000313" key="9">
    <source>
        <dbReference type="Proteomes" id="UP000076420"/>
    </source>
</evidence>
<evidence type="ECO:0000256" key="5">
    <source>
        <dbReference type="SAM" id="MobiDB-lite"/>
    </source>
</evidence>
<evidence type="ECO:0000256" key="3">
    <source>
        <dbReference type="ARBA" id="ARBA00023273"/>
    </source>
</evidence>
<feature type="region of interest" description="Disordered" evidence="5">
    <location>
        <begin position="760"/>
        <end position="780"/>
    </location>
</feature>
<dbReference type="GO" id="GO:0005929">
    <property type="term" value="C:cilium"/>
    <property type="evidence" value="ECO:0007669"/>
    <property type="project" value="UniProtKB-SubCell"/>
</dbReference>
<reference evidence="8" key="1">
    <citation type="submission" date="2020-05" db="UniProtKB">
        <authorList>
            <consortium name="EnsemblMetazoa"/>
        </authorList>
    </citation>
    <scope>IDENTIFICATION</scope>
    <source>
        <strain evidence="8">BB02</strain>
    </source>
</reference>
<dbReference type="Pfam" id="PF00400">
    <property type="entry name" value="WD40"/>
    <property type="match status" value="3"/>
</dbReference>
<dbReference type="EnsemblMetazoa" id="BGLB001721-RB">
    <property type="protein sequence ID" value="BGLB001721-PB"/>
    <property type="gene ID" value="BGLB001721"/>
</dbReference>
<keyword evidence="4" id="KW-0853">WD repeat</keyword>
<dbReference type="InterPro" id="IPR001680">
    <property type="entry name" value="WD40_rpt"/>
</dbReference>
<dbReference type="STRING" id="6526.A0A2C9JF99"/>
<dbReference type="GO" id="GO:0030992">
    <property type="term" value="C:intraciliary transport particle B"/>
    <property type="evidence" value="ECO:0007669"/>
    <property type="project" value="TreeGrafter"/>
</dbReference>
<dbReference type="Pfam" id="PF23335">
    <property type="entry name" value="Beta-prop_IFT80_2nd"/>
    <property type="match status" value="1"/>
</dbReference>
<feature type="domain" description="IFT80/172/WDR35 TPR" evidence="7">
    <location>
        <begin position="618"/>
        <end position="764"/>
    </location>
</feature>
<dbReference type="PROSITE" id="PS50082">
    <property type="entry name" value="WD_REPEATS_2"/>
    <property type="match status" value="2"/>
</dbReference>
<gene>
    <name evidence="8" type="primary">106055812</name>
</gene>
<dbReference type="Proteomes" id="UP000076420">
    <property type="component" value="Unassembled WGS sequence"/>
</dbReference>
<accession>A0A2C9JF99</accession>
<dbReference type="GO" id="GO:0060271">
    <property type="term" value="P:cilium assembly"/>
    <property type="evidence" value="ECO:0007669"/>
    <property type="project" value="TreeGrafter"/>
</dbReference>
<dbReference type="Pfam" id="PF23387">
    <property type="entry name" value="TPR_IFT80_172"/>
    <property type="match status" value="1"/>
</dbReference>
<feature type="compositionally biased region" description="Polar residues" evidence="5">
    <location>
        <begin position="767"/>
        <end position="780"/>
    </location>
</feature>
<evidence type="ECO:0000256" key="1">
    <source>
        <dbReference type="ARBA" id="ARBA00004138"/>
    </source>
</evidence>
<organism evidence="8 9">
    <name type="scientific">Biomphalaria glabrata</name>
    <name type="common">Bloodfluke planorb</name>
    <name type="synonym">Freshwater snail</name>
    <dbReference type="NCBI Taxonomy" id="6526"/>
    <lineage>
        <taxon>Eukaryota</taxon>
        <taxon>Metazoa</taxon>
        <taxon>Spiralia</taxon>
        <taxon>Lophotrochozoa</taxon>
        <taxon>Mollusca</taxon>
        <taxon>Gastropoda</taxon>
        <taxon>Heterobranchia</taxon>
        <taxon>Euthyneura</taxon>
        <taxon>Panpulmonata</taxon>
        <taxon>Hygrophila</taxon>
        <taxon>Lymnaeoidea</taxon>
        <taxon>Planorbidae</taxon>
        <taxon>Biomphalaria</taxon>
    </lineage>
</organism>
<comment type="subcellular location">
    <subcellularLocation>
        <location evidence="1">Cell projection</location>
        <location evidence="1">Cilium</location>
    </subcellularLocation>
</comment>
<name>A0A2C9JF99_BIOGL</name>